<sequence>MDQATVVEKKGALANVARHPNAMRMSFRECSTVLMHKKLGKTEEGTGDAADQQQQQQQQATCADGADAGARKLTSSQSSSSSGGLVRNKHAEDTLRVALEDDPVWKPADGADDDDDEGDEDDAWDTALLRDASSFKVSRFSQQPDMHVAEDNDDDTAEADAEAAKAMKLALGVYPWQKPDADDSGDDNDDDDDDDADGAHQEEPGLESEQQQQEQQQQEGGSAEQQAGDDEEVEAQAQDTDLSSDPMWVDEPDTTPTGTGVADEATATAAITTTSTDTAPPGTVVADVTVRRISVTITPTGAFEGEVKHLYERVESVQVPCVSKSGATVVTMPVCCV</sequence>
<feature type="compositionally biased region" description="Polar residues" evidence="1">
    <location>
        <begin position="135"/>
        <end position="144"/>
    </location>
</feature>
<dbReference type="KEGG" id="sre:PTSG_06569"/>
<reference evidence="2" key="1">
    <citation type="submission" date="2009-08" db="EMBL/GenBank/DDBJ databases">
        <title>Annotation of Salpingoeca rosetta.</title>
        <authorList>
            <consortium name="The Broad Institute Genome Sequencing Platform"/>
            <person name="Russ C."/>
            <person name="Cuomo C."/>
            <person name="Burger G."/>
            <person name="Gray M.W."/>
            <person name="Holland P.W.H."/>
            <person name="King N."/>
            <person name="Lang F.B.F."/>
            <person name="Roger A.J."/>
            <person name="Ruiz-Trillo I."/>
            <person name="Young S.K."/>
            <person name="Zeng Q."/>
            <person name="Gargeya S."/>
            <person name="Alvarado L."/>
            <person name="Berlin A."/>
            <person name="Chapman S.B."/>
            <person name="Chen Z."/>
            <person name="Freedman E."/>
            <person name="Gellesch M."/>
            <person name="Goldberg J."/>
            <person name="Griggs A."/>
            <person name="Gujja S."/>
            <person name="Heilman E."/>
            <person name="Heiman D."/>
            <person name="Howarth C."/>
            <person name="Mehta T."/>
            <person name="Neiman D."/>
            <person name="Pearson M."/>
            <person name="Roberts A."/>
            <person name="Saif S."/>
            <person name="Shea T."/>
            <person name="Shenoy N."/>
            <person name="Sisk P."/>
            <person name="Stolte C."/>
            <person name="Sykes S."/>
            <person name="White J."/>
            <person name="Yandava C."/>
            <person name="Haas B."/>
            <person name="Nusbaum C."/>
            <person name="Birren B."/>
        </authorList>
    </citation>
    <scope>NUCLEOTIDE SEQUENCE [LARGE SCALE GENOMIC DNA]</scope>
    <source>
        <strain evidence="2">ATCC 50818</strain>
    </source>
</reference>
<feature type="compositionally biased region" description="Low complexity" evidence="1">
    <location>
        <begin position="47"/>
        <end position="68"/>
    </location>
</feature>
<gene>
    <name evidence="2" type="ORF">PTSG_06569</name>
</gene>
<name>F2UG66_SALR5</name>
<dbReference type="AlphaFoldDB" id="F2UG66"/>
<feature type="compositionally biased region" description="Acidic residues" evidence="1">
    <location>
        <begin position="110"/>
        <end position="124"/>
    </location>
</feature>
<feature type="compositionally biased region" description="Acidic residues" evidence="1">
    <location>
        <begin position="182"/>
        <end position="196"/>
    </location>
</feature>
<dbReference type="EMBL" id="GL832972">
    <property type="protein sequence ID" value="EGD75494.1"/>
    <property type="molecule type" value="Genomic_DNA"/>
</dbReference>
<proteinExistence type="predicted"/>
<evidence type="ECO:0000313" key="3">
    <source>
        <dbReference type="Proteomes" id="UP000007799"/>
    </source>
</evidence>
<feature type="compositionally biased region" description="Low complexity" evidence="1">
    <location>
        <begin position="207"/>
        <end position="226"/>
    </location>
</feature>
<evidence type="ECO:0000313" key="2">
    <source>
        <dbReference type="EMBL" id="EGD75494.1"/>
    </source>
</evidence>
<dbReference type="InParanoid" id="F2UG66"/>
<feature type="compositionally biased region" description="Acidic residues" evidence="1">
    <location>
        <begin position="151"/>
        <end position="161"/>
    </location>
</feature>
<feature type="region of interest" description="Disordered" evidence="1">
    <location>
        <begin position="38"/>
        <end position="263"/>
    </location>
</feature>
<dbReference type="GeneID" id="16072511"/>
<protein>
    <submittedName>
        <fullName evidence="2">Uncharacterized protein</fullName>
    </submittedName>
</protein>
<keyword evidence="3" id="KW-1185">Reference proteome</keyword>
<dbReference type="RefSeq" id="XP_004991951.1">
    <property type="nucleotide sequence ID" value="XM_004991894.1"/>
</dbReference>
<dbReference type="Proteomes" id="UP000007799">
    <property type="component" value="Unassembled WGS sequence"/>
</dbReference>
<evidence type="ECO:0000256" key="1">
    <source>
        <dbReference type="SAM" id="MobiDB-lite"/>
    </source>
</evidence>
<organism evidence="3">
    <name type="scientific">Salpingoeca rosetta (strain ATCC 50818 / BSB-021)</name>
    <dbReference type="NCBI Taxonomy" id="946362"/>
    <lineage>
        <taxon>Eukaryota</taxon>
        <taxon>Choanoflagellata</taxon>
        <taxon>Craspedida</taxon>
        <taxon>Salpingoecidae</taxon>
        <taxon>Salpingoeca</taxon>
    </lineage>
</organism>
<accession>F2UG66</accession>
<feature type="compositionally biased region" description="Basic and acidic residues" evidence="1">
    <location>
        <begin position="89"/>
        <end position="99"/>
    </location>
</feature>